<accession>T1H6F4</accession>
<dbReference type="PANTHER" id="PTHR10407">
    <property type="entry name" value="HUNTINGTIN INTERACTING PROTEIN 1"/>
    <property type="match status" value="1"/>
</dbReference>
<dbReference type="GO" id="GO:0032051">
    <property type="term" value="F:clathrin light chain binding"/>
    <property type="evidence" value="ECO:0007669"/>
    <property type="project" value="TreeGrafter"/>
</dbReference>
<dbReference type="SUPFAM" id="SSF48464">
    <property type="entry name" value="ENTH/VHS domain"/>
    <property type="match status" value="1"/>
</dbReference>
<dbReference type="GO" id="GO:0006897">
    <property type="term" value="P:endocytosis"/>
    <property type="evidence" value="ECO:0007669"/>
    <property type="project" value="InterPro"/>
</dbReference>
<dbReference type="GO" id="GO:0048268">
    <property type="term" value="P:clathrin coat assembly"/>
    <property type="evidence" value="ECO:0007669"/>
    <property type="project" value="TreeGrafter"/>
</dbReference>
<dbReference type="GO" id="GO:0043325">
    <property type="term" value="F:phosphatidylinositol-3,4-bisphosphate binding"/>
    <property type="evidence" value="ECO:0007669"/>
    <property type="project" value="TreeGrafter"/>
</dbReference>
<dbReference type="GO" id="GO:0080025">
    <property type="term" value="F:phosphatidylinositol-3,5-bisphosphate binding"/>
    <property type="evidence" value="ECO:0007669"/>
    <property type="project" value="TreeGrafter"/>
</dbReference>
<dbReference type="EnsemblMetazoa" id="MESCA012287-RA">
    <property type="protein sequence ID" value="MESCA012287-PA"/>
    <property type="gene ID" value="MESCA012287"/>
</dbReference>
<organism evidence="2 3">
    <name type="scientific">Megaselia scalaris</name>
    <name type="common">Humpbacked fly</name>
    <name type="synonym">Phora scalaris</name>
    <dbReference type="NCBI Taxonomy" id="36166"/>
    <lineage>
        <taxon>Eukaryota</taxon>
        <taxon>Metazoa</taxon>
        <taxon>Ecdysozoa</taxon>
        <taxon>Arthropoda</taxon>
        <taxon>Hexapoda</taxon>
        <taxon>Insecta</taxon>
        <taxon>Pterygota</taxon>
        <taxon>Neoptera</taxon>
        <taxon>Endopterygota</taxon>
        <taxon>Diptera</taxon>
        <taxon>Brachycera</taxon>
        <taxon>Muscomorpha</taxon>
        <taxon>Platypezoidea</taxon>
        <taxon>Phoridae</taxon>
        <taxon>Megaseliini</taxon>
        <taxon>Megaselia</taxon>
    </lineage>
</organism>
<dbReference type="GO" id="GO:0030864">
    <property type="term" value="C:cortical actin cytoskeleton"/>
    <property type="evidence" value="ECO:0007669"/>
    <property type="project" value="TreeGrafter"/>
</dbReference>
<dbReference type="InterPro" id="IPR030224">
    <property type="entry name" value="Sla2_fam"/>
</dbReference>
<evidence type="ECO:0000259" key="1">
    <source>
        <dbReference type="SMART" id="SM00273"/>
    </source>
</evidence>
<dbReference type="HOGENOM" id="CLU_122205_0_0_1"/>
<dbReference type="STRING" id="36166.T1H6F4"/>
<dbReference type="GO" id="GO:0035615">
    <property type="term" value="F:clathrin adaptor activity"/>
    <property type="evidence" value="ECO:0007669"/>
    <property type="project" value="TreeGrafter"/>
</dbReference>
<dbReference type="SMART" id="SM00273">
    <property type="entry name" value="ENTH"/>
    <property type="match status" value="1"/>
</dbReference>
<dbReference type="GO" id="GO:0051015">
    <property type="term" value="F:actin filament binding"/>
    <property type="evidence" value="ECO:0007669"/>
    <property type="project" value="TreeGrafter"/>
</dbReference>
<dbReference type="InterPro" id="IPR008942">
    <property type="entry name" value="ENTH_VHS"/>
</dbReference>
<dbReference type="AlphaFoldDB" id="T1H6F4"/>
<dbReference type="Proteomes" id="UP000015102">
    <property type="component" value="Unassembled WGS sequence"/>
</dbReference>
<reference evidence="2" key="2">
    <citation type="submission" date="2015-06" db="UniProtKB">
        <authorList>
            <consortium name="EnsemblMetazoa"/>
        </authorList>
    </citation>
    <scope>IDENTIFICATION</scope>
</reference>
<feature type="domain" description="ENTH" evidence="1">
    <location>
        <begin position="1"/>
        <end position="114"/>
    </location>
</feature>
<evidence type="ECO:0000313" key="2">
    <source>
        <dbReference type="EnsemblMetazoa" id="MESCA012287-PA"/>
    </source>
</evidence>
<dbReference type="GO" id="GO:0007015">
    <property type="term" value="P:actin filament organization"/>
    <property type="evidence" value="ECO:0007669"/>
    <property type="project" value="TreeGrafter"/>
</dbReference>
<proteinExistence type="predicted"/>
<keyword evidence="3" id="KW-1185">Reference proteome</keyword>
<dbReference type="InterPro" id="IPR011417">
    <property type="entry name" value="ANTH_dom"/>
</dbReference>
<dbReference type="InterPro" id="IPR013809">
    <property type="entry name" value="ENTH"/>
</dbReference>
<evidence type="ECO:0000313" key="3">
    <source>
        <dbReference type="Proteomes" id="UP000015102"/>
    </source>
</evidence>
<sequence>SIQKALNGLEVPLKVKHARAIIISTFRTAMFLWEMLKTQPLMEQRFTAWKFCHLLHKVLREGHHSIISAQSKIESILQIFDVGASEDGVGICIDLYSKLLVMKIDFHRKNPAIPGSMLFEFNDIN</sequence>
<dbReference type="PANTHER" id="PTHR10407:SF15">
    <property type="entry name" value="HUNTINGTIN INTERACTING PROTEIN 1"/>
    <property type="match status" value="1"/>
</dbReference>
<dbReference type="OMA" id="WHEKGAS"/>
<dbReference type="GO" id="GO:0030136">
    <property type="term" value="C:clathrin-coated vesicle"/>
    <property type="evidence" value="ECO:0007669"/>
    <property type="project" value="TreeGrafter"/>
</dbReference>
<dbReference type="Gene3D" id="1.25.40.90">
    <property type="match status" value="1"/>
</dbReference>
<protein>
    <recommendedName>
        <fullName evidence="1">ENTH domain-containing protein</fullName>
    </recommendedName>
</protein>
<name>T1H6F4_MEGSC</name>
<reference evidence="3" key="1">
    <citation type="submission" date="2013-02" db="EMBL/GenBank/DDBJ databases">
        <authorList>
            <person name="Hughes D."/>
        </authorList>
    </citation>
    <scope>NUCLEOTIDE SEQUENCE</scope>
    <source>
        <strain>Durham</strain>
        <strain evidence="3">NC isolate 2 -- Noor lab</strain>
    </source>
</reference>
<dbReference type="Pfam" id="PF07651">
    <property type="entry name" value="ANTH"/>
    <property type="match status" value="1"/>
</dbReference>